<feature type="domain" description="Inositolphosphotransferase Aur1/Ipt1" evidence="6">
    <location>
        <begin position="114"/>
        <end position="299"/>
    </location>
</feature>
<evidence type="ECO:0000256" key="4">
    <source>
        <dbReference type="ARBA" id="ARBA00023136"/>
    </source>
</evidence>
<protein>
    <submittedName>
        <fullName evidence="7">PAP2 superfamily-domain-containing protein</fullName>
    </submittedName>
</protein>
<sequence>MAWALQNLLESLGMLIIIIFVVGLLANRRGLDLRGASPTATYIPLSDETSVPSRAKCIPTPDNRSFRGNFTSSLLARFPFALEILYWGVMYFVLLATSPLGASATPSAQSHASTILAFEKTLGIAIELPLQRYLLRVHPLILTLLSDVFLLHPSLGAAFLVYGYTYFPPTRYALLRRALALAPLLTLALSALWPATPPRLTPPPTGFIDVLHPPPGYAGDAHTWATTAPQRALAALPSLHLGAALLMGASTARWGRHLWLRVLAPLYPTLMAVAVLATASAWVLGCAAGLCAVGLGLYLNRVMLVLRPLEEWVFWVCRTERPRREEDGRKPWAA</sequence>
<evidence type="ECO:0000313" key="7">
    <source>
        <dbReference type="EMBL" id="KAJ7366406.1"/>
    </source>
</evidence>
<evidence type="ECO:0000313" key="8">
    <source>
        <dbReference type="Proteomes" id="UP001218218"/>
    </source>
</evidence>
<organism evidence="7 8">
    <name type="scientific">Mycena albidolilacea</name>
    <dbReference type="NCBI Taxonomy" id="1033008"/>
    <lineage>
        <taxon>Eukaryota</taxon>
        <taxon>Fungi</taxon>
        <taxon>Dikarya</taxon>
        <taxon>Basidiomycota</taxon>
        <taxon>Agaricomycotina</taxon>
        <taxon>Agaricomycetes</taxon>
        <taxon>Agaricomycetidae</taxon>
        <taxon>Agaricales</taxon>
        <taxon>Marasmiineae</taxon>
        <taxon>Mycenaceae</taxon>
        <taxon>Mycena</taxon>
    </lineage>
</organism>
<evidence type="ECO:0000256" key="3">
    <source>
        <dbReference type="ARBA" id="ARBA00022989"/>
    </source>
</evidence>
<evidence type="ECO:0000256" key="2">
    <source>
        <dbReference type="ARBA" id="ARBA00022692"/>
    </source>
</evidence>
<keyword evidence="2 5" id="KW-0812">Transmembrane</keyword>
<evidence type="ECO:0000256" key="5">
    <source>
        <dbReference type="SAM" id="Phobius"/>
    </source>
</evidence>
<evidence type="ECO:0000259" key="6">
    <source>
        <dbReference type="Pfam" id="PF14378"/>
    </source>
</evidence>
<feature type="transmembrane region" description="Helical" evidence="5">
    <location>
        <begin position="282"/>
        <end position="299"/>
    </location>
</feature>
<keyword evidence="3 5" id="KW-1133">Transmembrane helix</keyword>
<dbReference type="GO" id="GO:0016020">
    <property type="term" value="C:membrane"/>
    <property type="evidence" value="ECO:0007669"/>
    <property type="project" value="UniProtKB-SubCell"/>
</dbReference>
<feature type="transmembrane region" description="Helical" evidence="5">
    <location>
        <begin position="174"/>
        <end position="193"/>
    </location>
</feature>
<dbReference type="InterPro" id="IPR052185">
    <property type="entry name" value="IPC_Synthase-Related"/>
</dbReference>
<dbReference type="AlphaFoldDB" id="A0AAD7AR67"/>
<dbReference type="Proteomes" id="UP001218218">
    <property type="component" value="Unassembled WGS sequence"/>
</dbReference>
<dbReference type="InterPro" id="IPR026841">
    <property type="entry name" value="Aur1/Ipt1"/>
</dbReference>
<name>A0AAD7AR67_9AGAR</name>
<feature type="transmembrane region" description="Helical" evidence="5">
    <location>
        <begin position="74"/>
        <end position="94"/>
    </location>
</feature>
<dbReference type="Pfam" id="PF14378">
    <property type="entry name" value="PAP2_3"/>
    <property type="match status" value="1"/>
</dbReference>
<accession>A0AAD7AR67</accession>
<dbReference type="PANTHER" id="PTHR31310:SF16">
    <property type="entry name" value="INOSITOLPHOSPHOTRANSFERASE AUR1_IPT1 DOMAIN-CONTAINING PROTEIN"/>
    <property type="match status" value="1"/>
</dbReference>
<feature type="transmembrane region" description="Helical" evidence="5">
    <location>
        <begin position="140"/>
        <end position="162"/>
    </location>
</feature>
<keyword evidence="4 5" id="KW-0472">Membrane</keyword>
<reference evidence="7" key="1">
    <citation type="submission" date="2023-03" db="EMBL/GenBank/DDBJ databases">
        <title>Massive genome expansion in bonnet fungi (Mycena s.s.) driven by repeated elements and novel gene families across ecological guilds.</title>
        <authorList>
            <consortium name="Lawrence Berkeley National Laboratory"/>
            <person name="Harder C.B."/>
            <person name="Miyauchi S."/>
            <person name="Viragh M."/>
            <person name="Kuo A."/>
            <person name="Thoen E."/>
            <person name="Andreopoulos B."/>
            <person name="Lu D."/>
            <person name="Skrede I."/>
            <person name="Drula E."/>
            <person name="Henrissat B."/>
            <person name="Morin E."/>
            <person name="Kohler A."/>
            <person name="Barry K."/>
            <person name="LaButti K."/>
            <person name="Morin E."/>
            <person name="Salamov A."/>
            <person name="Lipzen A."/>
            <person name="Mereny Z."/>
            <person name="Hegedus B."/>
            <person name="Baldrian P."/>
            <person name="Stursova M."/>
            <person name="Weitz H."/>
            <person name="Taylor A."/>
            <person name="Grigoriev I.V."/>
            <person name="Nagy L.G."/>
            <person name="Martin F."/>
            <person name="Kauserud H."/>
        </authorList>
    </citation>
    <scope>NUCLEOTIDE SEQUENCE</scope>
    <source>
        <strain evidence="7">CBHHK002</strain>
    </source>
</reference>
<dbReference type="EMBL" id="JARIHO010000002">
    <property type="protein sequence ID" value="KAJ7366406.1"/>
    <property type="molecule type" value="Genomic_DNA"/>
</dbReference>
<proteinExistence type="predicted"/>
<gene>
    <name evidence="7" type="ORF">DFH08DRAFT_1071920</name>
</gene>
<comment type="subcellular location">
    <subcellularLocation>
        <location evidence="1">Membrane</location>
        <topology evidence="1">Multi-pass membrane protein</topology>
    </subcellularLocation>
</comment>
<comment type="caution">
    <text evidence="7">The sequence shown here is derived from an EMBL/GenBank/DDBJ whole genome shotgun (WGS) entry which is preliminary data.</text>
</comment>
<dbReference type="PANTHER" id="PTHR31310">
    <property type="match status" value="1"/>
</dbReference>
<evidence type="ECO:0000256" key="1">
    <source>
        <dbReference type="ARBA" id="ARBA00004141"/>
    </source>
</evidence>
<feature type="transmembrane region" description="Helical" evidence="5">
    <location>
        <begin position="6"/>
        <end position="26"/>
    </location>
</feature>
<keyword evidence="8" id="KW-1185">Reference proteome</keyword>